<dbReference type="HOGENOM" id="CLU_2358225_0_0_7"/>
<proteinExistence type="predicted"/>
<protein>
    <submittedName>
        <fullName evidence="2">Uncharacterized protein</fullName>
    </submittedName>
</protein>
<dbReference type="EMBL" id="CP003969">
    <property type="protein sequence ID" value="AGP41697.1"/>
    <property type="molecule type" value="Genomic_DNA"/>
</dbReference>
<accession>S4Y8A6</accession>
<dbReference type="Proteomes" id="UP000014803">
    <property type="component" value="Chromosome"/>
</dbReference>
<evidence type="ECO:0000256" key="1">
    <source>
        <dbReference type="SAM" id="Phobius"/>
    </source>
</evidence>
<evidence type="ECO:0000313" key="2">
    <source>
        <dbReference type="EMBL" id="AGP41697.1"/>
    </source>
</evidence>
<sequence length="96" mass="10623">MDENIKEFLGIGKHDFWYYPGLALAIGSFWVSSPAAVVALLVISTGLLVVFLVKSTPRYLGSRELHRGTRAFGLVGNVFLVLMQIAIVVFRVLRLS</sequence>
<keyword evidence="1" id="KW-1133">Transmembrane helix</keyword>
<dbReference type="STRING" id="1254432.SCE1572_48745"/>
<keyword evidence="1" id="KW-0812">Transmembrane</keyword>
<keyword evidence="1" id="KW-0472">Membrane</keyword>
<dbReference type="KEGG" id="scu:SCE1572_48745"/>
<reference evidence="2 3" key="1">
    <citation type="journal article" date="2013" name="Sci. Rep.">
        <title>Extraordinary expansion of a Sorangium cellulosum genome from an alkaline milieu.</title>
        <authorList>
            <person name="Han K."/>
            <person name="Li Z.F."/>
            <person name="Peng R."/>
            <person name="Zhu L.P."/>
            <person name="Zhou T."/>
            <person name="Wang L.G."/>
            <person name="Li S.G."/>
            <person name="Zhang X.B."/>
            <person name="Hu W."/>
            <person name="Wu Z.H."/>
            <person name="Qin N."/>
            <person name="Li Y.Z."/>
        </authorList>
    </citation>
    <scope>NUCLEOTIDE SEQUENCE [LARGE SCALE GENOMIC DNA]</scope>
    <source>
        <strain evidence="2 3">So0157-2</strain>
    </source>
</reference>
<evidence type="ECO:0000313" key="3">
    <source>
        <dbReference type="Proteomes" id="UP000014803"/>
    </source>
</evidence>
<dbReference type="RefSeq" id="WP_020741581.1">
    <property type="nucleotide sequence ID" value="NC_021658.1"/>
</dbReference>
<dbReference type="PATRIC" id="fig|1254432.3.peg.10997"/>
<dbReference type="AlphaFoldDB" id="S4Y8A6"/>
<feature type="transmembrane region" description="Helical" evidence="1">
    <location>
        <begin position="74"/>
        <end position="93"/>
    </location>
</feature>
<name>S4Y8A6_SORCE</name>
<organism evidence="2 3">
    <name type="scientific">Sorangium cellulosum So0157-2</name>
    <dbReference type="NCBI Taxonomy" id="1254432"/>
    <lineage>
        <taxon>Bacteria</taxon>
        <taxon>Pseudomonadati</taxon>
        <taxon>Myxococcota</taxon>
        <taxon>Polyangia</taxon>
        <taxon>Polyangiales</taxon>
        <taxon>Polyangiaceae</taxon>
        <taxon>Sorangium</taxon>
    </lineage>
</organism>
<gene>
    <name evidence="2" type="ORF">SCE1572_48745</name>
</gene>
<feature type="transmembrane region" description="Helical" evidence="1">
    <location>
        <begin position="29"/>
        <end position="53"/>
    </location>
</feature>